<dbReference type="InterPro" id="IPR036928">
    <property type="entry name" value="AS_sf"/>
</dbReference>
<protein>
    <recommendedName>
        <fullName evidence="3">amidase</fullName>
        <ecNumber evidence="3">3.5.1.4</ecNumber>
    </recommendedName>
</protein>
<gene>
    <name evidence="8" type="ORF">CEP51_008212</name>
</gene>
<evidence type="ECO:0000256" key="4">
    <source>
        <dbReference type="ARBA" id="ARBA00022801"/>
    </source>
</evidence>
<dbReference type="InterPro" id="IPR023631">
    <property type="entry name" value="Amidase_dom"/>
</dbReference>
<reference evidence="8 9" key="1">
    <citation type="submission" date="2017-06" db="EMBL/GenBank/DDBJ databases">
        <title>Comparative genomic analysis of Ambrosia Fusariam Clade fungi.</title>
        <authorList>
            <person name="Stajich J.E."/>
            <person name="Carrillo J."/>
            <person name="Kijimoto T."/>
            <person name="Eskalen A."/>
            <person name="O'Donnell K."/>
            <person name="Kasson M."/>
        </authorList>
    </citation>
    <scope>NUCLEOTIDE SEQUENCE [LARGE SCALE GENOMIC DNA]</scope>
    <source>
        <strain evidence="8 9">NRRL62606</strain>
    </source>
</reference>
<dbReference type="PROSITE" id="PS00571">
    <property type="entry name" value="AMIDASES"/>
    <property type="match status" value="1"/>
</dbReference>
<dbReference type="AlphaFoldDB" id="A0A428RLJ7"/>
<dbReference type="GO" id="GO:0004040">
    <property type="term" value="F:amidase activity"/>
    <property type="evidence" value="ECO:0007669"/>
    <property type="project" value="UniProtKB-EC"/>
</dbReference>
<organism evidence="8 9">
    <name type="scientific">Fusarium floridanum</name>
    <dbReference type="NCBI Taxonomy" id="1325733"/>
    <lineage>
        <taxon>Eukaryota</taxon>
        <taxon>Fungi</taxon>
        <taxon>Dikarya</taxon>
        <taxon>Ascomycota</taxon>
        <taxon>Pezizomycotina</taxon>
        <taxon>Sordariomycetes</taxon>
        <taxon>Hypocreomycetidae</taxon>
        <taxon>Hypocreales</taxon>
        <taxon>Nectriaceae</taxon>
        <taxon>Fusarium</taxon>
        <taxon>Fusarium solani species complex</taxon>
    </lineage>
</organism>
<feature type="binding site" evidence="6">
    <location>
        <position position="194"/>
    </location>
    <ligand>
        <name>substrate</name>
    </ligand>
</feature>
<sequence>MRMHESSWEVRAAAKREAILAKIPQPWRLTPEDLERASQQRDLTGSFIRGFLDKQTVSITSMDSLPILESISSGKLSATEVTTAFCRTAAIAHQINNCLHEIFFDEAIDRAKYLDDYYAKNNETVGPLHGLPISLKDQFHVKGVDTTMGYVGWIGSNLGISDPKQGHQVESQIVTELLSLGAVLFCKTSLPQTLLFGETKNNLIGQTLNPHNQNLSCGGSSGGEGALMALRGSSLGIGTDIGGSVRIPAGFCGVFSIKPTPERLSYRDVANTNPGQNTYRSTVGFLGRSLDALELLLKSVLSTKPWQRDPSVVPIPFRQKVIDSYTSRADESGRAKSTTQPLKIGVFWTDGVVGPHPPVVRGLRIVHDALKSSGHKVVDWEPPSQATAKRVHEAFLMADGAHDIHQQLDLSREPLIPDLRRPFQLRPPMGLLDYQDLTLQGLTYEREYSDYWNSAADADGQEVDAVIMPVAPHAAVIPGKYYHTAYTEAINLMNYSAVVIPVTQADEKIDVFDDSYEPLGEKDKLNWESYDPAIYHGAPVGVQVVARKFEEEKALAIARIVYAAIQSVNTL</sequence>
<evidence type="ECO:0000259" key="7">
    <source>
        <dbReference type="Pfam" id="PF01425"/>
    </source>
</evidence>
<feature type="active site" description="Charge relay system" evidence="5">
    <location>
        <position position="220"/>
    </location>
</feature>
<dbReference type="PIRSF" id="PIRSF001221">
    <property type="entry name" value="Amidase_fungi"/>
    <property type="match status" value="1"/>
</dbReference>
<accession>A0A428RLJ7</accession>
<dbReference type="SUPFAM" id="SSF75304">
    <property type="entry name" value="Amidase signature (AS) enzymes"/>
    <property type="match status" value="1"/>
</dbReference>
<feature type="binding site" evidence="6">
    <location>
        <position position="220"/>
    </location>
    <ligand>
        <name>substrate</name>
    </ligand>
</feature>
<dbReference type="PANTHER" id="PTHR46072">
    <property type="entry name" value="AMIDASE-RELATED-RELATED"/>
    <property type="match status" value="1"/>
</dbReference>
<evidence type="ECO:0000256" key="5">
    <source>
        <dbReference type="PIRSR" id="PIRSR001221-1"/>
    </source>
</evidence>
<dbReference type="Pfam" id="PF01425">
    <property type="entry name" value="Amidase"/>
    <property type="match status" value="1"/>
</dbReference>
<dbReference type="Gene3D" id="3.90.1300.10">
    <property type="entry name" value="Amidase signature (AS) domain"/>
    <property type="match status" value="1"/>
</dbReference>
<comment type="catalytic activity">
    <reaction evidence="1">
        <text>a monocarboxylic acid amide + H2O = a monocarboxylate + NH4(+)</text>
        <dbReference type="Rhea" id="RHEA:12020"/>
        <dbReference type="ChEBI" id="CHEBI:15377"/>
        <dbReference type="ChEBI" id="CHEBI:28938"/>
        <dbReference type="ChEBI" id="CHEBI:35757"/>
        <dbReference type="ChEBI" id="CHEBI:83628"/>
        <dbReference type="EC" id="3.5.1.4"/>
    </reaction>
</comment>
<dbReference type="InterPro" id="IPR020556">
    <property type="entry name" value="Amidase_CS"/>
</dbReference>
<evidence type="ECO:0000256" key="1">
    <source>
        <dbReference type="ARBA" id="ARBA00001311"/>
    </source>
</evidence>
<keyword evidence="9" id="KW-1185">Reference proteome</keyword>
<proteinExistence type="inferred from homology"/>
<feature type="active site" description="Acyl-ester intermediate" evidence="5">
    <location>
        <position position="244"/>
    </location>
</feature>
<feature type="binding site" evidence="6">
    <location>
        <begin position="241"/>
        <end position="244"/>
    </location>
    <ligand>
        <name>substrate</name>
    </ligand>
</feature>
<dbReference type="PANTHER" id="PTHR46072:SF8">
    <property type="entry name" value="AMIDASE DOMAIN-CONTAINING PROTEIN"/>
    <property type="match status" value="1"/>
</dbReference>
<comment type="caution">
    <text evidence="8">The sequence shown here is derived from an EMBL/GenBank/DDBJ whole genome shotgun (WGS) entry which is preliminary data.</text>
</comment>
<dbReference type="Proteomes" id="UP000287972">
    <property type="component" value="Unassembled WGS sequence"/>
</dbReference>
<evidence type="ECO:0000313" key="8">
    <source>
        <dbReference type="EMBL" id="RSL78405.1"/>
    </source>
</evidence>
<evidence type="ECO:0000256" key="6">
    <source>
        <dbReference type="PIRSR" id="PIRSR001221-2"/>
    </source>
</evidence>
<evidence type="ECO:0000313" key="9">
    <source>
        <dbReference type="Proteomes" id="UP000287972"/>
    </source>
</evidence>
<comment type="similarity">
    <text evidence="2">Belongs to the amidase family.</text>
</comment>
<dbReference type="EC" id="3.5.1.4" evidence="3"/>
<dbReference type="EMBL" id="NKCL01000209">
    <property type="protein sequence ID" value="RSL78405.1"/>
    <property type="molecule type" value="Genomic_DNA"/>
</dbReference>
<keyword evidence="4" id="KW-0378">Hydrolase</keyword>
<name>A0A428RLJ7_9HYPO</name>
<feature type="domain" description="Amidase" evidence="7">
    <location>
        <begin position="80"/>
        <end position="554"/>
    </location>
</feature>
<evidence type="ECO:0000256" key="3">
    <source>
        <dbReference type="ARBA" id="ARBA00012922"/>
    </source>
</evidence>
<evidence type="ECO:0000256" key="2">
    <source>
        <dbReference type="ARBA" id="ARBA00009199"/>
    </source>
</evidence>
<feature type="active site" description="Charge relay system" evidence="5">
    <location>
        <position position="136"/>
    </location>
</feature>